<organism evidence="2 3">
    <name type="scientific">Ditylenchus dipsaci</name>
    <dbReference type="NCBI Taxonomy" id="166011"/>
    <lineage>
        <taxon>Eukaryota</taxon>
        <taxon>Metazoa</taxon>
        <taxon>Ecdysozoa</taxon>
        <taxon>Nematoda</taxon>
        <taxon>Chromadorea</taxon>
        <taxon>Rhabditida</taxon>
        <taxon>Tylenchina</taxon>
        <taxon>Tylenchomorpha</taxon>
        <taxon>Sphaerularioidea</taxon>
        <taxon>Anguinidae</taxon>
        <taxon>Anguininae</taxon>
        <taxon>Ditylenchus</taxon>
    </lineage>
</organism>
<reference evidence="3" key="1">
    <citation type="submission" date="2022-11" db="UniProtKB">
        <authorList>
            <consortium name="WormBaseParasite"/>
        </authorList>
    </citation>
    <scope>IDENTIFICATION</scope>
</reference>
<name>A0A915CTE5_9BILA</name>
<dbReference type="Proteomes" id="UP000887574">
    <property type="component" value="Unplaced"/>
</dbReference>
<dbReference type="Pfam" id="PF13087">
    <property type="entry name" value="AAA_12"/>
    <property type="match status" value="1"/>
</dbReference>
<protein>
    <submittedName>
        <fullName evidence="3">DNA2/NAM7 helicase-like C-terminal domain-containing protein</fullName>
    </submittedName>
</protein>
<dbReference type="WBParaSite" id="jg12440">
    <property type="protein sequence ID" value="jg12440"/>
    <property type="gene ID" value="jg12440"/>
</dbReference>
<evidence type="ECO:0000259" key="1">
    <source>
        <dbReference type="Pfam" id="PF13087"/>
    </source>
</evidence>
<keyword evidence="2" id="KW-1185">Reference proteome</keyword>
<evidence type="ECO:0000313" key="2">
    <source>
        <dbReference type="Proteomes" id="UP000887574"/>
    </source>
</evidence>
<dbReference type="Gene3D" id="3.40.50.300">
    <property type="entry name" value="P-loop containing nucleotide triphosphate hydrolases"/>
    <property type="match status" value="1"/>
</dbReference>
<proteinExistence type="predicted"/>
<dbReference type="AlphaFoldDB" id="A0A915CTE5"/>
<evidence type="ECO:0000313" key="3">
    <source>
        <dbReference type="WBParaSite" id="jg12440"/>
    </source>
</evidence>
<dbReference type="InterPro" id="IPR041679">
    <property type="entry name" value="DNA2/NAM7-like_C"/>
</dbReference>
<dbReference type="InterPro" id="IPR027417">
    <property type="entry name" value="P-loop_NTPase"/>
</dbReference>
<accession>A0A915CTE5</accession>
<feature type="domain" description="DNA2/NAM7 helicase-like C-terminal" evidence="1">
    <location>
        <begin position="155"/>
        <end position="207"/>
    </location>
</feature>
<sequence length="269" mass="30502">MDEASYSPLLQFMGCFNTQAPPVKVSRDASGKIYKKNVMICNKPISNLTLFGDQEQGLGIVCKDCPDIEGELAVSAQAIFWTHLPAVQKVQLNVCYRGRLPLFTRQFSLFYADKITCSRDSEPLKSVFSSRFLNAIQMRDLSSMKFLRVEERSRRAQVDLIATKLRELSGALRKIKVFTVDEFQGRESDVVLVSLARSDGLGFLRDRFITATGRQSNLRINVEQLEQEKFVCLLDTRTSSSLITYQCQRMKVTQNASFTCFDVSPQAFE</sequence>